<evidence type="ECO:0000256" key="5">
    <source>
        <dbReference type="SAM" id="Phobius"/>
    </source>
</evidence>
<feature type="transmembrane region" description="Helical" evidence="5">
    <location>
        <begin position="195"/>
        <end position="214"/>
    </location>
</feature>
<dbReference type="InterPro" id="IPR002781">
    <property type="entry name" value="TM_pro_TauE-like"/>
</dbReference>
<feature type="transmembrane region" description="Helical" evidence="5">
    <location>
        <begin position="90"/>
        <end position="109"/>
    </location>
</feature>
<keyword evidence="4 5" id="KW-0472">Membrane</keyword>
<dbReference type="AlphaFoldDB" id="A0A381NN60"/>
<dbReference type="EMBL" id="UINC01000471">
    <property type="protein sequence ID" value="SUZ55960.1"/>
    <property type="molecule type" value="Genomic_DNA"/>
</dbReference>
<name>A0A381NN60_9ZZZZ</name>
<feature type="non-terminal residue" evidence="6">
    <location>
        <position position="1"/>
    </location>
</feature>
<keyword evidence="2 5" id="KW-0812">Transmembrane</keyword>
<comment type="subcellular location">
    <subcellularLocation>
        <location evidence="1">Membrane</location>
        <topology evidence="1">Multi-pass membrane protein</topology>
    </subcellularLocation>
</comment>
<reference evidence="6" key="1">
    <citation type="submission" date="2018-05" db="EMBL/GenBank/DDBJ databases">
        <authorList>
            <person name="Lanie J.A."/>
            <person name="Ng W.-L."/>
            <person name="Kazmierczak K.M."/>
            <person name="Andrzejewski T.M."/>
            <person name="Davidsen T.M."/>
            <person name="Wayne K.J."/>
            <person name="Tettelin H."/>
            <person name="Glass J.I."/>
            <person name="Rusch D."/>
            <person name="Podicherti R."/>
            <person name="Tsui H.-C.T."/>
            <person name="Winkler M.E."/>
        </authorList>
    </citation>
    <scope>NUCLEOTIDE SEQUENCE</scope>
</reference>
<evidence type="ECO:0000256" key="1">
    <source>
        <dbReference type="ARBA" id="ARBA00004141"/>
    </source>
</evidence>
<dbReference type="Pfam" id="PF01925">
    <property type="entry name" value="TauE"/>
    <property type="match status" value="1"/>
</dbReference>
<accession>A0A381NN60</accession>
<gene>
    <name evidence="6" type="ORF">METZ01_LOCUS8814</name>
</gene>
<keyword evidence="3 5" id="KW-1133">Transmembrane helix</keyword>
<protein>
    <submittedName>
        <fullName evidence="6">Uncharacterized protein</fullName>
    </submittedName>
</protein>
<proteinExistence type="predicted"/>
<feature type="transmembrane region" description="Helical" evidence="5">
    <location>
        <begin position="226"/>
        <end position="246"/>
    </location>
</feature>
<dbReference type="GO" id="GO:0016020">
    <property type="term" value="C:membrane"/>
    <property type="evidence" value="ECO:0007669"/>
    <property type="project" value="UniProtKB-SubCell"/>
</dbReference>
<evidence type="ECO:0000256" key="3">
    <source>
        <dbReference type="ARBA" id="ARBA00022989"/>
    </source>
</evidence>
<feature type="transmembrane region" description="Helical" evidence="5">
    <location>
        <begin position="121"/>
        <end position="143"/>
    </location>
</feature>
<evidence type="ECO:0000256" key="4">
    <source>
        <dbReference type="ARBA" id="ARBA00023136"/>
    </source>
</evidence>
<organism evidence="6">
    <name type="scientific">marine metagenome</name>
    <dbReference type="NCBI Taxonomy" id="408172"/>
    <lineage>
        <taxon>unclassified sequences</taxon>
        <taxon>metagenomes</taxon>
        <taxon>ecological metagenomes</taxon>
    </lineage>
</organism>
<evidence type="ECO:0000313" key="6">
    <source>
        <dbReference type="EMBL" id="SUZ55960.1"/>
    </source>
</evidence>
<evidence type="ECO:0000256" key="2">
    <source>
        <dbReference type="ARBA" id="ARBA00022692"/>
    </source>
</evidence>
<sequence length="247" mass="25898">VAILVLLCVLLTSILSGVVGMAGGMILMAVLVTVLPVASAMILHGTVQSIANGSRFWFLRSNMVWTVIPPYLLGTAIVFAGFVFTTIIPHPALVLLLVGTFPWIARLIPRLSGLDIAKPSSAFACGVAVTLAQLLAGASGPLLDVFYLKSSLNRYQVVATKAFTQTLGHLLKLVYYGGIASIAVDALDPLLTPGFIIGSVSLAVAGTWIGTRFLNRVNEAAFRTATGRIILIVGTLAIVKGAWGLLA</sequence>
<feature type="transmembrane region" description="Helical" evidence="5">
    <location>
        <begin position="64"/>
        <end position="84"/>
    </location>
</feature>